<dbReference type="EMBL" id="JANBOI010002772">
    <property type="protein sequence ID" value="KAJ1719938.1"/>
    <property type="molecule type" value="Genomic_DNA"/>
</dbReference>
<sequence>MECVRAEYTDGTGKVETFVVASPAVSNSSSLVSALETIQTDFNARLTSLIDAERTAVGDETTQCK</sequence>
<feature type="non-terminal residue" evidence="1">
    <location>
        <position position="65"/>
    </location>
</feature>
<evidence type="ECO:0000313" key="1">
    <source>
        <dbReference type="EMBL" id="KAJ1719938.1"/>
    </source>
</evidence>
<keyword evidence="2" id="KW-1185">Reference proteome</keyword>
<comment type="caution">
    <text evidence="1">The sequence shown here is derived from an EMBL/GenBank/DDBJ whole genome shotgun (WGS) entry which is preliminary data.</text>
</comment>
<dbReference type="Proteomes" id="UP001143981">
    <property type="component" value="Unassembled WGS sequence"/>
</dbReference>
<reference evidence="1" key="1">
    <citation type="submission" date="2022-07" db="EMBL/GenBank/DDBJ databases">
        <title>Phylogenomic reconstructions and comparative analyses of Kickxellomycotina fungi.</title>
        <authorList>
            <person name="Reynolds N.K."/>
            <person name="Stajich J.E."/>
            <person name="Barry K."/>
            <person name="Grigoriev I.V."/>
            <person name="Crous P."/>
            <person name="Smith M.E."/>
        </authorList>
    </citation>
    <scope>NUCLEOTIDE SEQUENCE</scope>
    <source>
        <strain evidence="1">BCRC 34381</strain>
    </source>
</reference>
<organism evidence="1 2">
    <name type="scientific">Coemansia biformis</name>
    <dbReference type="NCBI Taxonomy" id="1286918"/>
    <lineage>
        <taxon>Eukaryota</taxon>
        <taxon>Fungi</taxon>
        <taxon>Fungi incertae sedis</taxon>
        <taxon>Zoopagomycota</taxon>
        <taxon>Kickxellomycotina</taxon>
        <taxon>Kickxellomycetes</taxon>
        <taxon>Kickxellales</taxon>
        <taxon>Kickxellaceae</taxon>
        <taxon>Coemansia</taxon>
    </lineage>
</organism>
<dbReference type="OrthoDB" id="5524849at2759"/>
<gene>
    <name evidence="1" type="ORF">LPJ61_006232</name>
</gene>
<name>A0A9W8CQB2_9FUNG</name>
<protein>
    <submittedName>
        <fullName evidence="1">Uncharacterized protein</fullName>
    </submittedName>
</protein>
<accession>A0A9W8CQB2</accession>
<evidence type="ECO:0000313" key="2">
    <source>
        <dbReference type="Proteomes" id="UP001143981"/>
    </source>
</evidence>
<proteinExistence type="predicted"/>
<dbReference type="AlphaFoldDB" id="A0A9W8CQB2"/>